<gene>
    <name evidence="2" type="ORF">GCM10009786_24700</name>
</gene>
<dbReference type="Gene3D" id="3.30.70.100">
    <property type="match status" value="1"/>
</dbReference>
<reference evidence="3" key="1">
    <citation type="journal article" date="2019" name="Int. J. Syst. Evol. Microbiol.">
        <title>The Global Catalogue of Microorganisms (GCM) 10K type strain sequencing project: providing services to taxonomists for standard genome sequencing and annotation.</title>
        <authorList>
            <consortium name="The Broad Institute Genomics Platform"/>
            <consortium name="The Broad Institute Genome Sequencing Center for Infectious Disease"/>
            <person name="Wu L."/>
            <person name="Ma J."/>
        </authorList>
    </citation>
    <scope>NUCLEOTIDE SEQUENCE [LARGE SCALE GENOMIC DNA]</scope>
    <source>
        <strain evidence="3">JCM 14919</strain>
    </source>
</reference>
<accession>A0ABP5MZM3</accession>
<evidence type="ECO:0000313" key="2">
    <source>
        <dbReference type="EMBL" id="GAA2189849.1"/>
    </source>
</evidence>
<dbReference type="RefSeq" id="WP_346058475.1">
    <property type="nucleotide sequence ID" value="NZ_BAAAOP010000012.1"/>
</dbReference>
<keyword evidence="3" id="KW-1185">Reference proteome</keyword>
<evidence type="ECO:0000313" key="3">
    <source>
        <dbReference type="Proteomes" id="UP001501084"/>
    </source>
</evidence>
<name>A0ABP5MZM3_9MICO</name>
<feature type="domain" description="BLUF" evidence="1">
    <location>
        <begin position="18"/>
        <end position="109"/>
    </location>
</feature>
<dbReference type="InterPro" id="IPR036046">
    <property type="entry name" value="Acylphosphatase-like_dom_sf"/>
</dbReference>
<dbReference type="SUPFAM" id="SSF54975">
    <property type="entry name" value="Acylphosphatase/BLUF domain-like"/>
    <property type="match status" value="1"/>
</dbReference>
<dbReference type="InterPro" id="IPR007024">
    <property type="entry name" value="BLUF_domain"/>
</dbReference>
<organism evidence="2 3">
    <name type="scientific">Leucobacter alluvii</name>
    <dbReference type="NCBI Taxonomy" id="340321"/>
    <lineage>
        <taxon>Bacteria</taxon>
        <taxon>Bacillati</taxon>
        <taxon>Actinomycetota</taxon>
        <taxon>Actinomycetes</taxon>
        <taxon>Micrococcales</taxon>
        <taxon>Microbacteriaceae</taxon>
        <taxon>Leucobacter</taxon>
    </lineage>
</organism>
<dbReference type="EMBL" id="BAAAOP010000012">
    <property type="protein sequence ID" value="GAA2189849.1"/>
    <property type="molecule type" value="Genomic_DNA"/>
</dbReference>
<proteinExistence type="predicted"/>
<dbReference type="Proteomes" id="UP001501084">
    <property type="component" value="Unassembled WGS sequence"/>
</dbReference>
<protein>
    <recommendedName>
        <fullName evidence="1">BLUF domain-containing protein</fullName>
    </recommendedName>
</protein>
<dbReference type="PROSITE" id="PS50925">
    <property type="entry name" value="BLUF"/>
    <property type="match status" value="1"/>
</dbReference>
<dbReference type="Pfam" id="PF04940">
    <property type="entry name" value="BLUF"/>
    <property type="match status" value="1"/>
</dbReference>
<dbReference type="SMART" id="SM01034">
    <property type="entry name" value="BLUF"/>
    <property type="match status" value="1"/>
</dbReference>
<comment type="caution">
    <text evidence="2">The sequence shown here is derived from an EMBL/GenBank/DDBJ whole genome shotgun (WGS) entry which is preliminary data.</text>
</comment>
<evidence type="ECO:0000259" key="1">
    <source>
        <dbReference type="PROSITE" id="PS50925"/>
    </source>
</evidence>
<sequence length="163" mass="18115">MLEPQSTTGGVPLPDGALRSLVYSSEAVSRFYQADLDQLLLEARAHNAAAGITGILLYRNDQFIQFLEGPPEAVDALTERIRRDARHTNVRVLIDEFTLERQFDDWTMGYQPLKNQSSSALPGFRDSFADIAAAPDEFTTGRAAKELALWFRVRTGKPSRTAA</sequence>